<dbReference type="Gene3D" id="3.40.50.1820">
    <property type="entry name" value="alpha/beta hydrolase"/>
    <property type="match status" value="1"/>
</dbReference>
<feature type="region of interest" description="Disordered" evidence="4">
    <location>
        <begin position="39"/>
        <end position="60"/>
    </location>
</feature>
<protein>
    <recommendedName>
        <fullName evidence="5">Fungal lipase-type domain-containing protein</fullName>
    </recommendedName>
</protein>
<evidence type="ECO:0000256" key="3">
    <source>
        <dbReference type="ARBA" id="ARBA00048461"/>
    </source>
</evidence>
<evidence type="ECO:0000256" key="4">
    <source>
        <dbReference type="SAM" id="MobiDB-lite"/>
    </source>
</evidence>
<name>A0A7R8AC17_ASPKA</name>
<evidence type="ECO:0000313" key="6">
    <source>
        <dbReference type="EMBL" id="BCS01633.1"/>
    </source>
</evidence>
<feature type="domain" description="Fungal lipase-type" evidence="5">
    <location>
        <begin position="167"/>
        <end position="311"/>
    </location>
</feature>
<dbReference type="OrthoDB" id="438440at2759"/>
<reference evidence="6" key="1">
    <citation type="submission" date="2021-01" db="EMBL/GenBank/DDBJ databases">
        <authorList>
            <consortium name="Aspergillus luchuensis mut. kawachii IFO 4304 genome sequencing consortium"/>
            <person name="Kazuki M."/>
            <person name="Futagami T."/>
        </authorList>
    </citation>
    <scope>NUCLEOTIDE SEQUENCE</scope>
    <source>
        <strain evidence="6">IFO 4308</strain>
    </source>
</reference>
<dbReference type="RefSeq" id="XP_041545395.1">
    <property type="nucleotide sequence ID" value="XM_041691962.1"/>
</dbReference>
<evidence type="ECO:0000259" key="5">
    <source>
        <dbReference type="Pfam" id="PF01764"/>
    </source>
</evidence>
<proteinExistence type="inferred from homology"/>
<dbReference type="InterPro" id="IPR051218">
    <property type="entry name" value="Sec_MonoDiacylglyc_Lipase"/>
</dbReference>
<dbReference type="GeneID" id="64962954"/>
<keyword evidence="7" id="KW-1185">Reference proteome</keyword>
<gene>
    <name evidence="6" type="ORF">AKAW2_51974S</name>
</gene>
<organism evidence="6 7">
    <name type="scientific">Aspergillus kawachii</name>
    <name type="common">White koji mold</name>
    <name type="synonym">Aspergillus awamori var. kawachi</name>
    <dbReference type="NCBI Taxonomy" id="1069201"/>
    <lineage>
        <taxon>Eukaryota</taxon>
        <taxon>Fungi</taxon>
        <taxon>Dikarya</taxon>
        <taxon>Ascomycota</taxon>
        <taxon>Pezizomycotina</taxon>
        <taxon>Eurotiomycetes</taxon>
        <taxon>Eurotiomycetidae</taxon>
        <taxon>Eurotiales</taxon>
        <taxon>Aspergillaceae</taxon>
        <taxon>Aspergillus</taxon>
        <taxon>Aspergillus subgen. Circumdati</taxon>
    </lineage>
</organism>
<accession>A0A7R8AC17</accession>
<comment type="catalytic activity">
    <reaction evidence="2">
        <text>a diacylglycerol + H2O = a monoacylglycerol + a fatty acid + H(+)</text>
        <dbReference type="Rhea" id="RHEA:32731"/>
        <dbReference type="ChEBI" id="CHEBI:15377"/>
        <dbReference type="ChEBI" id="CHEBI:15378"/>
        <dbReference type="ChEBI" id="CHEBI:17408"/>
        <dbReference type="ChEBI" id="CHEBI:18035"/>
        <dbReference type="ChEBI" id="CHEBI:28868"/>
    </reaction>
</comment>
<dbReference type="SUPFAM" id="SSF53474">
    <property type="entry name" value="alpha/beta-Hydrolases"/>
    <property type="match status" value="1"/>
</dbReference>
<evidence type="ECO:0000256" key="1">
    <source>
        <dbReference type="ARBA" id="ARBA00043996"/>
    </source>
</evidence>
<dbReference type="AlphaFoldDB" id="A0A7R8AC17"/>
<dbReference type="CDD" id="cd00519">
    <property type="entry name" value="Lipase_3"/>
    <property type="match status" value="1"/>
</dbReference>
<dbReference type="PANTHER" id="PTHR45856">
    <property type="entry name" value="ALPHA/BETA-HYDROLASES SUPERFAMILY PROTEIN"/>
    <property type="match status" value="1"/>
</dbReference>
<dbReference type="KEGG" id="aluc:AKAW2_51974S"/>
<dbReference type="GO" id="GO:0006629">
    <property type="term" value="P:lipid metabolic process"/>
    <property type="evidence" value="ECO:0007669"/>
    <property type="project" value="InterPro"/>
</dbReference>
<dbReference type="Proteomes" id="UP000661280">
    <property type="component" value="Chromosome 5"/>
</dbReference>
<feature type="compositionally biased region" description="Low complexity" evidence="4">
    <location>
        <begin position="39"/>
        <end position="53"/>
    </location>
</feature>
<evidence type="ECO:0000256" key="2">
    <source>
        <dbReference type="ARBA" id="ARBA00047591"/>
    </source>
</evidence>
<sequence length="317" mass="33974">MTRRDTPKDGKAGNALRRFGAKLLLTKRPVVKTARVAATSSAGIQSSSSAPSSQHLTGTSRAAAEASNFLETVLATADPMTFTQECISDEYRIKLEKLPIHKVEKTDNAEPFQTTDDTWRLIELAAEKSVNAYFESPELPPDSPVFELTPRGDSKRILGTVVDSVLVVAVRGSTSVMDWMVNGNGEPITPSQSIGEPEAGYHKGYLAVAEAMQARLAEEVRAAVGAPGDMDLLFTGHSAGGGMAQLFYAMAASKSSSRTIATVVPNFRRVHCIVFGTPPIATIPIRPPSRDPFQSGIFLSIINEGDPVPLLQQGYLS</sequence>
<dbReference type="InterPro" id="IPR029058">
    <property type="entry name" value="AB_hydrolase_fold"/>
</dbReference>
<dbReference type="Pfam" id="PF01764">
    <property type="entry name" value="Lipase_3"/>
    <property type="match status" value="1"/>
</dbReference>
<dbReference type="EMBL" id="AP024429">
    <property type="protein sequence ID" value="BCS01633.1"/>
    <property type="molecule type" value="Genomic_DNA"/>
</dbReference>
<dbReference type="InterPro" id="IPR002921">
    <property type="entry name" value="Fungal_lipase-type"/>
</dbReference>
<comment type="catalytic activity">
    <reaction evidence="3">
        <text>a monoacylglycerol + H2O = glycerol + a fatty acid + H(+)</text>
        <dbReference type="Rhea" id="RHEA:15245"/>
        <dbReference type="ChEBI" id="CHEBI:15377"/>
        <dbReference type="ChEBI" id="CHEBI:15378"/>
        <dbReference type="ChEBI" id="CHEBI:17408"/>
        <dbReference type="ChEBI" id="CHEBI:17754"/>
        <dbReference type="ChEBI" id="CHEBI:28868"/>
    </reaction>
</comment>
<evidence type="ECO:0000313" key="7">
    <source>
        <dbReference type="Proteomes" id="UP000661280"/>
    </source>
</evidence>
<reference evidence="6" key="2">
    <citation type="submission" date="2021-02" db="EMBL/GenBank/DDBJ databases">
        <title>Aspergillus luchuensis mut. kawachii IFO 4304 genome sequence.</title>
        <authorList>
            <person name="Mori K."/>
            <person name="Kadooka C."/>
            <person name="Goto M."/>
            <person name="Futagami T."/>
        </authorList>
    </citation>
    <scope>NUCLEOTIDE SEQUENCE</scope>
    <source>
        <strain evidence="6">IFO 4308</strain>
    </source>
</reference>
<comment type="similarity">
    <text evidence="1">Belongs to the AB hydrolase superfamily. Lipase family. Class 3 subfamily.</text>
</comment>
<dbReference type="PANTHER" id="PTHR45856:SF24">
    <property type="entry name" value="FUNGAL LIPASE-LIKE DOMAIN-CONTAINING PROTEIN"/>
    <property type="match status" value="1"/>
</dbReference>